<evidence type="ECO:0008006" key="3">
    <source>
        <dbReference type="Google" id="ProtNLM"/>
    </source>
</evidence>
<reference evidence="1 2" key="1">
    <citation type="submission" date="2020-08" db="EMBL/GenBank/DDBJ databases">
        <title>Genomic Encyclopedia of Type Strains, Phase IV (KMG-IV): sequencing the most valuable type-strain genomes for metagenomic binning, comparative biology and taxonomic classification.</title>
        <authorList>
            <person name="Goeker M."/>
        </authorList>
    </citation>
    <scope>NUCLEOTIDE SEQUENCE [LARGE SCALE GENOMIC DNA]</scope>
    <source>
        <strain evidence="1 2">DSM 45615</strain>
    </source>
</reference>
<dbReference type="Proteomes" id="UP000578449">
    <property type="component" value="Unassembled WGS sequence"/>
</dbReference>
<proteinExistence type="predicted"/>
<dbReference type="EMBL" id="JACHGN010000008">
    <property type="protein sequence ID" value="MBB5134592.1"/>
    <property type="molecule type" value="Genomic_DNA"/>
</dbReference>
<evidence type="ECO:0000313" key="2">
    <source>
        <dbReference type="Proteomes" id="UP000578449"/>
    </source>
</evidence>
<keyword evidence="2" id="KW-1185">Reference proteome</keyword>
<dbReference type="AlphaFoldDB" id="A0A840P5H4"/>
<accession>A0A840P5H4</accession>
<sequence>MRTPVYWSSALEDIPAPDYADMTIGVLPPGAPHDPRVWAAGLFSLRAMPRWIAAALALRQLLVPLLGIPPAPRDTFRVGRVEGEEALIAADDRHLDFRCGVAVDAEARLVRITTTVRLKGWRGRVYFWPVRLVHPIVVRAMLRSAQRRLASAPA</sequence>
<gene>
    <name evidence="1" type="ORF">HNP84_004324</name>
</gene>
<dbReference type="RefSeq" id="WP_221336516.1">
    <property type="nucleotide sequence ID" value="NZ_BAABIX010000007.1"/>
</dbReference>
<comment type="caution">
    <text evidence="1">The sequence shown here is derived from an EMBL/GenBank/DDBJ whole genome shotgun (WGS) entry which is preliminary data.</text>
</comment>
<evidence type="ECO:0000313" key="1">
    <source>
        <dbReference type="EMBL" id="MBB5134592.1"/>
    </source>
</evidence>
<organism evidence="1 2">
    <name type="scientific">Thermocatellispora tengchongensis</name>
    <dbReference type="NCBI Taxonomy" id="1073253"/>
    <lineage>
        <taxon>Bacteria</taxon>
        <taxon>Bacillati</taxon>
        <taxon>Actinomycetota</taxon>
        <taxon>Actinomycetes</taxon>
        <taxon>Streptosporangiales</taxon>
        <taxon>Streptosporangiaceae</taxon>
        <taxon>Thermocatellispora</taxon>
    </lineage>
</organism>
<dbReference type="Pfam" id="PF11066">
    <property type="entry name" value="DUF2867"/>
    <property type="match status" value="1"/>
</dbReference>
<protein>
    <recommendedName>
        <fullName evidence="3">DUF2867 domain-containing protein</fullName>
    </recommendedName>
</protein>
<name>A0A840P5H4_9ACTN</name>
<dbReference type="InterPro" id="IPR021295">
    <property type="entry name" value="DUF2867"/>
</dbReference>